<name>A0ABP0JPG7_9DINO</name>
<evidence type="ECO:0000313" key="10">
    <source>
        <dbReference type="EMBL" id="CAK9016023.1"/>
    </source>
</evidence>
<dbReference type="PROSITE" id="PS51072">
    <property type="entry name" value="MHD"/>
    <property type="match status" value="1"/>
</dbReference>
<keyword evidence="8" id="KW-0012">Acyltransferase</keyword>
<feature type="transmembrane region" description="Helical" evidence="8">
    <location>
        <begin position="134"/>
        <end position="158"/>
    </location>
</feature>
<accession>A0ABP0JPG7</accession>
<evidence type="ECO:0000256" key="1">
    <source>
        <dbReference type="ARBA" id="ARBA00004141"/>
    </source>
</evidence>
<keyword evidence="6 8" id="KW-1133">Transmembrane helix</keyword>
<feature type="transmembrane region" description="Helical" evidence="8">
    <location>
        <begin position="37"/>
        <end position="56"/>
    </location>
</feature>
<evidence type="ECO:0000256" key="5">
    <source>
        <dbReference type="ARBA" id="ARBA00022927"/>
    </source>
</evidence>
<dbReference type="Pfam" id="PF01217">
    <property type="entry name" value="Clat_adaptor_s"/>
    <property type="match status" value="1"/>
</dbReference>
<comment type="caution">
    <text evidence="10">The sequence shown here is derived from an EMBL/GenBank/DDBJ whole genome shotgun (WGS) entry which is preliminary data.</text>
</comment>
<comment type="catalytic activity">
    <reaction evidence="8">
        <text>L-cysteinyl-[protein] + hexadecanoyl-CoA = S-hexadecanoyl-L-cysteinyl-[protein] + CoA</text>
        <dbReference type="Rhea" id="RHEA:36683"/>
        <dbReference type="Rhea" id="RHEA-COMP:10131"/>
        <dbReference type="Rhea" id="RHEA-COMP:11032"/>
        <dbReference type="ChEBI" id="CHEBI:29950"/>
        <dbReference type="ChEBI" id="CHEBI:57287"/>
        <dbReference type="ChEBI" id="CHEBI:57379"/>
        <dbReference type="ChEBI" id="CHEBI:74151"/>
        <dbReference type="EC" id="2.3.1.225"/>
    </reaction>
</comment>
<organism evidence="10 11">
    <name type="scientific">Durusdinium trenchii</name>
    <dbReference type="NCBI Taxonomy" id="1381693"/>
    <lineage>
        <taxon>Eukaryota</taxon>
        <taxon>Sar</taxon>
        <taxon>Alveolata</taxon>
        <taxon>Dinophyceae</taxon>
        <taxon>Suessiales</taxon>
        <taxon>Symbiodiniaceae</taxon>
        <taxon>Durusdinium</taxon>
    </lineage>
</organism>
<protein>
    <recommendedName>
        <fullName evidence="8">Palmitoyltransferase</fullName>
        <ecNumber evidence="8">2.3.1.225</ecNumber>
    </recommendedName>
</protein>
<comment type="subcellular location">
    <subcellularLocation>
        <location evidence="2">Endomembrane system</location>
    </subcellularLocation>
    <subcellularLocation>
        <location evidence="1">Membrane</location>
        <topology evidence="1">Multi-pass membrane protein</topology>
    </subcellularLocation>
</comment>
<feature type="transmembrane region" description="Helical" evidence="8">
    <location>
        <begin position="7"/>
        <end position="25"/>
    </location>
</feature>
<dbReference type="PROSITE" id="PS00991">
    <property type="entry name" value="CLAT_ADAPTOR_M_2"/>
    <property type="match status" value="1"/>
</dbReference>
<feature type="domain" description="MHD" evidence="9">
    <location>
        <begin position="366"/>
        <end position="517"/>
    </location>
</feature>
<evidence type="ECO:0000313" key="11">
    <source>
        <dbReference type="Proteomes" id="UP001642464"/>
    </source>
</evidence>
<dbReference type="PANTHER" id="PTHR10529">
    <property type="entry name" value="AP COMPLEX SUBUNIT MU"/>
    <property type="match status" value="1"/>
</dbReference>
<proteinExistence type="inferred from homology"/>
<evidence type="ECO:0000256" key="6">
    <source>
        <dbReference type="ARBA" id="ARBA00022989"/>
    </source>
</evidence>
<gene>
    <name evidence="10" type="ORF">SCF082_LOCUS13000</name>
</gene>
<dbReference type="Proteomes" id="UP001642464">
    <property type="component" value="Unassembled WGS sequence"/>
</dbReference>
<keyword evidence="7 8" id="KW-0472">Membrane</keyword>
<dbReference type="InterPro" id="IPR011012">
    <property type="entry name" value="Longin-like_dom_sf"/>
</dbReference>
<dbReference type="InterPro" id="IPR001392">
    <property type="entry name" value="Clathrin_mu"/>
</dbReference>
<keyword evidence="3" id="KW-0813">Transport</keyword>
<dbReference type="InterPro" id="IPR022775">
    <property type="entry name" value="AP_mu_sigma_su"/>
</dbReference>
<keyword evidence="4 8" id="KW-0812">Transmembrane</keyword>
<dbReference type="Gene3D" id="3.30.450.60">
    <property type="match status" value="1"/>
</dbReference>
<dbReference type="SUPFAM" id="SSF64356">
    <property type="entry name" value="SNARE-like"/>
    <property type="match status" value="1"/>
</dbReference>
<dbReference type="Pfam" id="PF00928">
    <property type="entry name" value="Adap_comp_sub"/>
    <property type="match status" value="1"/>
</dbReference>
<evidence type="ECO:0000256" key="2">
    <source>
        <dbReference type="ARBA" id="ARBA00004308"/>
    </source>
</evidence>
<dbReference type="EC" id="2.3.1.225" evidence="8"/>
<dbReference type="PROSITE" id="PS50216">
    <property type="entry name" value="DHHC"/>
    <property type="match status" value="1"/>
</dbReference>
<dbReference type="PRINTS" id="PR00314">
    <property type="entry name" value="CLATHRINADPT"/>
</dbReference>
<evidence type="ECO:0000256" key="8">
    <source>
        <dbReference type="RuleBase" id="RU079119"/>
    </source>
</evidence>
<dbReference type="EMBL" id="CAXAMM010008002">
    <property type="protein sequence ID" value="CAK9016023.1"/>
    <property type="molecule type" value="Genomic_DNA"/>
</dbReference>
<reference evidence="10 11" key="1">
    <citation type="submission" date="2024-02" db="EMBL/GenBank/DDBJ databases">
        <authorList>
            <person name="Chen Y."/>
            <person name="Shah S."/>
            <person name="Dougan E. K."/>
            <person name="Thang M."/>
            <person name="Chan C."/>
        </authorList>
    </citation>
    <scope>NUCLEOTIDE SEQUENCE [LARGE SCALE GENOMIC DNA]</scope>
</reference>
<dbReference type="Gene3D" id="2.60.40.1170">
    <property type="entry name" value="Mu homology domain, subdomain B"/>
    <property type="match status" value="2"/>
</dbReference>
<keyword evidence="8" id="KW-0808">Transferase</keyword>
<dbReference type="InterPro" id="IPR036168">
    <property type="entry name" value="AP2_Mu_C_sf"/>
</dbReference>
<evidence type="ECO:0000256" key="3">
    <source>
        <dbReference type="ARBA" id="ARBA00022448"/>
    </source>
</evidence>
<evidence type="ECO:0000259" key="9">
    <source>
        <dbReference type="PROSITE" id="PS51072"/>
    </source>
</evidence>
<comment type="domain">
    <text evidence="8">The DHHC domain is required for palmitoyltransferase activity.</text>
</comment>
<dbReference type="InterPro" id="IPR050431">
    <property type="entry name" value="Adaptor_comp_med_subunit"/>
</dbReference>
<dbReference type="Pfam" id="PF01529">
    <property type="entry name" value="DHHC"/>
    <property type="match status" value="1"/>
</dbReference>
<keyword evidence="11" id="KW-1185">Reference proteome</keyword>
<keyword evidence="5" id="KW-0653">Protein transport</keyword>
<dbReference type="InterPro" id="IPR028565">
    <property type="entry name" value="MHD"/>
</dbReference>
<dbReference type="SUPFAM" id="SSF49447">
    <property type="entry name" value="Second domain of Mu2 adaptin subunit (ap50) of ap2 adaptor"/>
    <property type="match status" value="1"/>
</dbReference>
<sequence length="517" mass="57542">MRIIGPCLVILAFCLQGFVTYAFFWHGLEPISLEAGWPASIALSILGVFLLANALYNYTKAILTPGGIPPPYEKEQPELMNITEKQIPARQCTKCGLLKPPRAHHCSVCGVCIMKMDHHCPWINNCVGIGNYRFFFLFLLFLGLACLFIIAVFGFFFYDIIFAFGRRGTRAFRNCVLMSFMQRHPWEMDYRMPPVCLAWSFEQGGQQQIPQRGLALFNLFDGRAQDKMLFLAVVSHEEPPLAVFELLDRIYQVLLRYLGEVSEDSLRQNFSTVYLLLDEMIDSGLPFTTEMNRLESIIAPPSAIGKVVQAVSGSSTQVLSDVPLESAGQGGAFGALTSALGAMSHSNIGGASAEVWWRRQNVVYGSNEVYVDIVETISCICNSTGNMISGGVNGEVLINSKLSGVPEVLLTMRNPAVLQNVSFHPCVRLPRFQRDKALSFIPPDGEFSLASYWIPDTTLNLPFHFSVSVNYHSDHGKVQIAASPKLAVTMQNKQMLIDKCRTSERTQLPQACDLFFS</sequence>
<dbReference type="InterPro" id="IPR001594">
    <property type="entry name" value="Palmitoyltrfase_DHHC"/>
</dbReference>
<evidence type="ECO:0000256" key="4">
    <source>
        <dbReference type="ARBA" id="ARBA00022692"/>
    </source>
</evidence>
<comment type="similarity">
    <text evidence="8">Belongs to the DHHC palmitoyltransferase family.</text>
</comment>
<evidence type="ECO:0000256" key="7">
    <source>
        <dbReference type="ARBA" id="ARBA00023136"/>
    </source>
</evidence>
<dbReference type="InterPro" id="IPR018240">
    <property type="entry name" value="Clathrin_mu_CS"/>
</dbReference>